<dbReference type="EMBL" id="AP027266">
    <property type="protein sequence ID" value="BDW85678.1"/>
    <property type="molecule type" value="Genomic_DNA"/>
</dbReference>
<protein>
    <recommendedName>
        <fullName evidence="3">DUF2199 domain-containing protein</fullName>
    </recommendedName>
</protein>
<dbReference type="KEGG" id="rmai:MACH21_18550"/>
<organism evidence="1 2">
    <name type="scientific">Roseicyclus marinus</name>
    <dbReference type="NCBI Taxonomy" id="2161673"/>
    <lineage>
        <taxon>Bacteria</taxon>
        <taxon>Pseudomonadati</taxon>
        <taxon>Pseudomonadota</taxon>
        <taxon>Alphaproteobacteria</taxon>
        <taxon>Rhodobacterales</taxon>
        <taxon>Roseobacteraceae</taxon>
        <taxon>Roseicyclus</taxon>
    </lineage>
</organism>
<evidence type="ECO:0000313" key="1">
    <source>
        <dbReference type="EMBL" id="BDW85678.1"/>
    </source>
</evidence>
<dbReference type="AlphaFoldDB" id="A0AA48KKA9"/>
<keyword evidence="2" id="KW-1185">Reference proteome</keyword>
<dbReference type="Proteomes" id="UP001337723">
    <property type="component" value="Chromosome"/>
</dbReference>
<reference evidence="1 2" key="1">
    <citation type="submission" date="2023-01" db="EMBL/GenBank/DDBJ databases">
        <title>Complete genome sequence of Roseicyclus marinus strain Dej080120_10.</title>
        <authorList>
            <person name="Ueki S."/>
            <person name="Maruyama F."/>
        </authorList>
    </citation>
    <scope>NUCLEOTIDE SEQUENCE [LARGE SCALE GENOMIC DNA]</scope>
    <source>
        <strain evidence="1 2">Dej080120_10</strain>
    </source>
</reference>
<evidence type="ECO:0000313" key="2">
    <source>
        <dbReference type="Proteomes" id="UP001337723"/>
    </source>
</evidence>
<proteinExistence type="predicted"/>
<gene>
    <name evidence="1" type="ORF">MACH21_18550</name>
</gene>
<accession>A0AA48KKA9</accession>
<name>A0AA48KKA9_9RHOB</name>
<evidence type="ECO:0008006" key="3">
    <source>
        <dbReference type="Google" id="ProtNLM"/>
    </source>
</evidence>
<sequence length="201" mass="21997">MLKLFRRIKPARQIPEAELARRLTAPGYRCACCNEVVDAPHAVRLRPFGWPNPPAALPDADFDGAGDIVTERYARRGRDLLVRAHLPIPVRGTEDHVFLSVWANLSTGDFARFRSAQGRGDAERLGDLSGWLYCRIPASSGPVLTKGLIVPVAGGGIPVYWITDEKHPLHAAQHDGGMAPEDILALFLDLGEAELVQHLKA</sequence>
<dbReference type="RefSeq" id="WP_338271482.1">
    <property type="nucleotide sequence ID" value="NZ_AP027266.1"/>
</dbReference>
<dbReference type="Pfam" id="PF09965">
    <property type="entry name" value="DUF2199"/>
    <property type="match status" value="1"/>
</dbReference>
<dbReference type="InterPro" id="IPR018697">
    <property type="entry name" value="DUF2199"/>
</dbReference>